<feature type="domain" description="HTH arsR-type" evidence="4">
    <location>
        <begin position="259"/>
        <end position="348"/>
    </location>
</feature>
<evidence type="ECO:0000256" key="1">
    <source>
        <dbReference type="ARBA" id="ARBA00023015"/>
    </source>
</evidence>
<evidence type="ECO:0000313" key="5">
    <source>
        <dbReference type="EMBL" id="SEA86447.1"/>
    </source>
</evidence>
<reference evidence="5 6" key="1">
    <citation type="submission" date="2016-10" db="EMBL/GenBank/DDBJ databases">
        <authorList>
            <person name="de Groot N.N."/>
        </authorList>
    </citation>
    <scope>NUCLEOTIDE SEQUENCE [LARGE SCALE GENOMIC DNA]</scope>
    <source>
        <strain evidence="5 6">CCM7597</strain>
    </source>
</reference>
<dbReference type="PANTHER" id="PTHR33154:SF18">
    <property type="entry name" value="ARSENICAL RESISTANCE OPERON REPRESSOR"/>
    <property type="match status" value="1"/>
</dbReference>
<dbReference type="GO" id="GO:0003700">
    <property type="term" value="F:DNA-binding transcription factor activity"/>
    <property type="evidence" value="ECO:0007669"/>
    <property type="project" value="InterPro"/>
</dbReference>
<proteinExistence type="predicted"/>
<organism evidence="5 6">
    <name type="scientific">Thalassobacillus cyri</name>
    <dbReference type="NCBI Taxonomy" id="571932"/>
    <lineage>
        <taxon>Bacteria</taxon>
        <taxon>Bacillati</taxon>
        <taxon>Bacillota</taxon>
        <taxon>Bacilli</taxon>
        <taxon>Bacillales</taxon>
        <taxon>Bacillaceae</taxon>
        <taxon>Thalassobacillus</taxon>
    </lineage>
</organism>
<dbReference type="RefSeq" id="WP_093045279.1">
    <property type="nucleotide sequence ID" value="NZ_FNQR01000009.1"/>
</dbReference>
<dbReference type="Proteomes" id="UP000198584">
    <property type="component" value="Unassembled WGS sequence"/>
</dbReference>
<dbReference type="InterPro" id="IPR001845">
    <property type="entry name" value="HTH_ArsR_DNA-bd_dom"/>
</dbReference>
<sequence length="348" mass="40055">MELFSTSNKGRETYRVEVEYSLLWESALGIAAITNKSLIQTLEQPQGYWETIKASLSEEMIEHLEYVEKNNTWKALLQLLHASGTTDLKTFRSYLKNLSDEEIRYLCIPYIGQDKQDLREKAASGAGEAIDQLKDFTSNNPFFPTYIEFICKVGADELKSHLAGVMAGWFETVIKPQEEELHAMLQRDVEDKQRMMKKLGSEPFVEWATNGISYLPEPSVYKVLLIPQYTYRPWNVEADLEGVKVFYYPVANESLHPKDNYIPNQMLVLKYKALGDEVRLKIMKMLSEQPRSLQELTTELQMGKTTVHHHLKILKSARLIAAEKSGYYVQEQALASLPKEMDQYLGHL</sequence>
<evidence type="ECO:0000256" key="2">
    <source>
        <dbReference type="ARBA" id="ARBA00023125"/>
    </source>
</evidence>
<dbReference type="AlphaFoldDB" id="A0A1H4ENH2"/>
<dbReference type="CDD" id="cd00090">
    <property type="entry name" value="HTH_ARSR"/>
    <property type="match status" value="1"/>
</dbReference>
<keyword evidence="3" id="KW-0804">Transcription</keyword>
<keyword evidence="1" id="KW-0805">Transcription regulation</keyword>
<dbReference type="OrthoDB" id="2646147at2"/>
<dbReference type="PROSITE" id="PS50987">
    <property type="entry name" value="HTH_ARSR_2"/>
    <property type="match status" value="1"/>
</dbReference>
<evidence type="ECO:0000313" key="6">
    <source>
        <dbReference type="Proteomes" id="UP000198584"/>
    </source>
</evidence>
<dbReference type="InterPro" id="IPR036388">
    <property type="entry name" value="WH-like_DNA-bd_sf"/>
</dbReference>
<dbReference type="InterPro" id="IPR036390">
    <property type="entry name" value="WH_DNA-bd_sf"/>
</dbReference>
<dbReference type="PRINTS" id="PR00778">
    <property type="entry name" value="HTHARSR"/>
</dbReference>
<evidence type="ECO:0000259" key="4">
    <source>
        <dbReference type="PROSITE" id="PS50987"/>
    </source>
</evidence>
<dbReference type="InterPro" id="IPR051081">
    <property type="entry name" value="HTH_MetalResp_TranReg"/>
</dbReference>
<dbReference type="GO" id="GO:0003677">
    <property type="term" value="F:DNA binding"/>
    <property type="evidence" value="ECO:0007669"/>
    <property type="project" value="UniProtKB-KW"/>
</dbReference>
<dbReference type="STRING" id="571932.SAMN05421743_109158"/>
<dbReference type="PANTHER" id="PTHR33154">
    <property type="entry name" value="TRANSCRIPTIONAL REGULATOR, ARSR FAMILY"/>
    <property type="match status" value="1"/>
</dbReference>
<keyword evidence="6" id="KW-1185">Reference proteome</keyword>
<keyword evidence="2" id="KW-0238">DNA-binding</keyword>
<dbReference type="EMBL" id="FNQR01000009">
    <property type="protein sequence ID" value="SEA86447.1"/>
    <property type="molecule type" value="Genomic_DNA"/>
</dbReference>
<dbReference type="Pfam" id="PF01022">
    <property type="entry name" value="HTH_5"/>
    <property type="match status" value="1"/>
</dbReference>
<evidence type="ECO:0000256" key="3">
    <source>
        <dbReference type="ARBA" id="ARBA00023163"/>
    </source>
</evidence>
<dbReference type="InterPro" id="IPR011991">
    <property type="entry name" value="ArsR-like_HTH"/>
</dbReference>
<accession>A0A1H4ENH2</accession>
<protein>
    <submittedName>
        <fullName evidence="5">Regulatory protein, arsR family</fullName>
    </submittedName>
</protein>
<dbReference type="SMART" id="SM00418">
    <property type="entry name" value="HTH_ARSR"/>
    <property type="match status" value="1"/>
</dbReference>
<gene>
    <name evidence="5" type="ORF">SAMN05421743_109158</name>
</gene>
<dbReference type="SUPFAM" id="SSF46785">
    <property type="entry name" value="Winged helix' DNA-binding domain"/>
    <property type="match status" value="1"/>
</dbReference>
<dbReference type="Gene3D" id="1.10.10.10">
    <property type="entry name" value="Winged helix-like DNA-binding domain superfamily/Winged helix DNA-binding domain"/>
    <property type="match status" value="1"/>
</dbReference>
<name>A0A1H4ENH2_9BACI</name>